<evidence type="ECO:0000313" key="1">
    <source>
        <dbReference type="EMBL" id="MCR8634487.1"/>
    </source>
</evidence>
<name>A0ABT1YMT9_9BACL</name>
<keyword evidence="2" id="KW-1185">Reference proteome</keyword>
<proteinExistence type="predicted"/>
<gene>
    <name evidence="1" type="ORF">NV381_25155</name>
</gene>
<organism evidence="1 2">
    <name type="scientific">Paenibacillus radicis</name>
    <name type="common">ex Xue et al. 2023</name>
    <dbReference type="NCBI Taxonomy" id="2972489"/>
    <lineage>
        <taxon>Bacteria</taxon>
        <taxon>Bacillati</taxon>
        <taxon>Bacillota</taxon>
        <taxon>Bacilli</taxon>
        <taxon>Bacillales</taxon>
        <taxon>Paenibacillaceae</taxon>
        <taxon>Paenibacillus</taxon>
    </lineage>
</organism>
<dbReference type="Pfam" id="PF10673">
    <property type="entry name" value="DUF2487"/>
    <property type="match status" value="1"/>
</dbReference>
<protein>
    <submittedName>
        <fullName evidence="1">YpiF family protein</fullName>
    </submittedName>
</protein>
<dbReference type="RefSeq" id="WP_258216047.1">
    <property type="nucleotide sequence ID" value="NZ_JANQBD010000020.1"/>
</dbReference>
<accession>A0ABT1YMT9</accession>
<dbReference type="InterPro" id="IPR019615">
    <property type="entry name" value="DUF2487"/>
</dbReference>
<dbReference type="EMBL" id="JANQBD010000020">
    <property type="protein sequence ID" value="MCR8634487.1"/>
    <property type="molecule type" value="Genomic_DNA"/>
</dbReference>
<reference evidence="1 2" key="1">
    <citation type="submission" date="2022-08" db="EMBL/GenBank/DDBJ databases">
        <title>Paenibacillus endoradicis sp. nov., Paenibacillus radicibacter sp. nov and Paenibacillus pararadicis sp. nov., three cold-adapted plant growth-promoting bacteria isolated from root of Larix gmelinii in Great Khingan.</title>
        <authorList>
            <person name="Xue H."/>
        </authorList>
    </citation>
    <scope>NUCLEOTIDE SEQUENCE [LARGE SCALE GENOMIC DNA]</scope>
    <source>
        <strain evidence="1 2">N5-1-1-5</strain>
    </source>
</reference>
<sequence>MKFSDVSQNSWEELRPYVDTCLLPVTGLTGAEQPWEAVQALEELRDALDCFEIPYKGRVLTYPAYHFVLGEEMGSMLRLVCKNLKENGFKYIVIVSAKSEFEPLFMNAQADLFFTLPKEKLNDSQHSVKEQISNKLQQLWSNKIDS</sequence>
<comment type="caution">
    <text evidence="1">The sequence shown here is derived from an EMBL/GenBank/DDBJ whole genome shotgun (WGS) entry which is preliminary data.</text>
</comment>
<dbReference type="Proteomes" id="UP001300012">
    <property type="component" value="Unassembled WGS sequence"/>
</dbReference>
<evidence type="ECO:0000313" key="2">
    <source>
        <dbReference type="Proteomes" id="UP001300012"/>
    </source>
</evidence>